<evidence type="ECO:0000256" key="11">
    <source>
        <dbReference type="ARBA" id="ARBA00023136"/>
    </source>
</evidence>
<dbReference type="PRINTS" id="PR00385">
    <property type="entry name" value="P450"/>
</dbReference>
<dbReference type="GO" id="GO:0016020">
    <property type="term" value="C:membrane"/>
    <property type="evidence" value="ECO:0007669"/>
    <property type="project" value="UniProtKB-SubCell"/>
</dbReference>
<evidence type="ECO:0000256" key="9">
    <source>
        <dbReference type="ARBA" id="ARBA00023004"/>
    </source>
</evidence>
<feature type="binding site" description="axial binding residue" evidence="12">
    <location>
        <position position="440"/>
    </location>
    <ligand>
        <name>heme</name>
        <dbReference type="ChEBI" id="CHEBI:30413"/>
    </ligand>
    <ligandPart>
        <name>Fe</name>
        <dbReference type="ChEBI" id="CHEBI:18248"/>
    </ligandPart>
</feature>
<dbReference type="PRINTS" id="PR00463">
    <property type="entry name" value="EP450I"/>
</dbReference>
<comment type="caution">
    <text evidence="16">The sequence shown here is derived from an EMBL/GenBank/DDBJ whole genome shotgun (WGS) entry which is preliminary data.</text>
</comment>
<dbReference type="InterPro" id="IPR017972">
    <property type="entry name" value="Cyt_P450_CS"/>
</dbReference>
<comment type="cofactor">
    <cofactor evidence="1 12">
        <name>heme</name>
        <dbReference type="ChEBI" id="CHEBI:30413"/>
    </cofactor>
</comment>
<accession>A0A396I112</accession>
<reference evidence="16" key="1">
    <citation type="journal article" date="2018" name="Nat. Plants">
        <title>Whole-genome landscape of Medicago truncatula symbiotic genes.</title>
        <authorList>
            <person name="Pecrix Y."/>
            <person name="Gamas P."/>
            <person name="Carrere S."/>
        </authorList>
    </citation>
    <scope>NUCLEOTIDE SEQUENCE</scope>
    <source>
        <tissue evidence="16">Leaves</tissue>
    </source>
</reference>
<dbReference type="Proteomes" id="UP000265566">
    <property type="component" value="Chromosome 4"/>
</dbReference>
<dbReference type="InterPro" id="IPR036396">
    <property type="entry name" value="Cyt_P450_sf"/>
</dbReference>
<dbReference type="SUPFAM" id="SSF48264">
    <property type="entry name" value="Cytochrome P450"/>
    <property type="match status" value="1"/>
</dbReference>
<dbReference type="EMBL" id="PSQE01000004">
    <property type="protein sequence ID" value="RHN59312.1"/>
    <property type="molecule type" value="Genomic_DNA"/>
</dbReference>
<dbReference type="GO" id="GO:0016705">
    <property type="term" value="F:oxidoreductase activity, acting on paired donors, with incorporation or reduction of molecular oxygen"/>
    <property type="evidence" value="ECO:0007669"/>
    <property type="project" value="InterPro"/>
</dbReference>
<dbReference type="GO" id="GO:0020037">
    <property type="term" value="F:heme binding"/>
    <property type="evidence" value="ECO:0007669"/>
    <property type="project" value="InterPro"/>
</dbReference>
<evidence type="ECO:0000256" key="13">
    <source>
        <dbReference type="RuleBase" id="RU000461"/>
    </source>
</evidence>
<protein>
    <submittedName>
        <fullName evidence="16">Putative cytochrome P450</fullName>
    </submittedName>
</protein>
<feature type="chain" id="PRO_5017195280" evidence="15">
    <location>
        <begin position="28"/>
        <end position="498"/>
    </location>
</feature>
<keyword evidence="10 13" id="KW-0503">Monooxygenase</keyword>
<evidence type="ECO:0000256" key="3">
    <source>
        <dbReference type="ARBA" id="ARBA00010617"/>
    </source>
</evidence>
<dbReference type="CDD" id="cd11072">
    <property type="entry name" value="CYP71-like"/>
    <property type="match status" value="1"/>
</dbReference>
<dbReference type="GO" id="GO:0004497">
    <property type="term" value="F:monooxygenase activity"/>
    <property type="evidence" value="ECO:0007669"/>
    <property type="project" value="UniProtKB-KW"/>
</dbReference>
<evidence type="ECO:0000256" key="10">
    <source>
        <dbReference type="ARBA" id="ARBA00023033"/>
    </source>
</evidence>
<evidence type="ECO:0000256" key="1">
    <source>
        <dbReference type="ARBA" id="ARBA00001971"/>
    </source>
</evidence>
<dbReference type="InterPro" id="IPR001128">
    <property type="entry name" value="Cyt_P450"/>
</dbReference>
<keyword evidence="8 13" id="KW-0560">Oxidoreductase</keyword>
<keyword evidence="9 12" id="KW-0408">Iron</keyword>
<gene>
    <name evidence="16" type="ORF">MtrunA17_Chr4g0011871</name>
</gene>
<organism evidence="16">
    <name type="scientific">Medicago truncatula</name>
    <name type="common">Barrel medic</name>
    <name type="synonym">Medicago tribuloides</name>
    <dbReference type="NCBI Taxonomy" id="3880"/>
    <lineage>
        <taxon>Eukaryota</taxon>
        <taxon>Viridiplantae</taxon>
        <taxon>Streptophyta</taxon>
        <taxon>Embryophyta</taxon>
        <taxon>Tracheophyta</taxon>
        <taxon>Spermatophyta</taxon>
        <taxon>Magnoliopsida</taxon>
        <taxon>eudicotyledons</taxon>
        <taxon>Gunneridae</taxon>
        <taxon>Pentapetalae</taxon>
        <taxon>rosids</taxon>
        <taxon>fabids</taxon>
        <taxon>Fabales</taxon>
        <taxon>Fabaceae</taxon>
        <taxon>Papilionoideae</taxon>
        <taxon>50 kb inversion clade</taxon>
        <taxon>NPAAA clade</taxon>
        <taxon>Hologalegina</taxon>
        <taxon>IRL clade</taxon>
        <taxon>Trifolieae</taxon>
        <taxon>Medicago</taxon>
    </lineage>
</organism>
<keyword evidence="4 12" id="KW-0349">Heme</keyword>
<feature type="signal peptide" evidence="15">
    <location>
        <begin position="1"/>
        <end position="27"/>
    </location>
</feature>
<proteinExistence type="inferred from homology"/>
<evidence type="ECO:0000256" key="8">
    <source>
        <dbReference type="ARBA" id="ARBA00023002"/>
    </source>
</evidence>
<keyword evidence="15" id="KW-0732">Signal</keyword>
<evidence type="ECO:0000256" key="12">
    <source>
        <dbReference type="PIRSR" id="PIRSR602401-1"/>
    </source>
</evidence>
<evidence type="ECO:0000256" key="5">
    <source>
        <dbReference type="ARBA" id="ARBA00022692"/>
    </source>
</evidence>
<dbReference type="GO" id="GO:0005506">
    <property type="term" value="F:iron ion binding"/>
    <property type="evidence" value="ECO:0007669"/>
    <property type="project" value="InterPro"/>
</dbReference>
<comment type="subcellular location">
    <subcellularLocation>
        <location evidence="2">Membrane</location>
        <topology evidence="2">Single-pass membrane protein</topology>
    </subcellularLocation>
</comment>
<evidence type="ECO:0000256" key="2">
    <source>
        <dbReference type="ARBA" id="ARBA00004167"/>
    </source>
</evidence>
<evidence type="ECO:0000256" key="7">
    <source>
        <dbReference type="ARBA" id="ARBA00022989"/>
    </source>
</evidence>
<keyword evidence="11 14" id="KW-0472">Membrane</keyword>
<keyword evidence="5 14" id="KW-0812">Transmembrane</keyword>
<dbReference type="PANTHER" id="PTHR47955:SF22">
    <property type="entry name" value="CYTOCHROME P450 83B1-LIKE"/>
    <property type="match status" value="1"/>
</dbReference>
<dbReference type="Gramene" id="rna21320">
    <property type="protein sequence ID" value="RHN59312.1"/>
    <property type="gene ID" value="gene21320"/>
</dbReference>
<evidence type="ECO:0000256" key="4">
    <source>
        <dbReference type="ARBA" id="ARBA00022617"/>
    </source>
</evidence>
<dbReference type="FunFam" id="1.10.630.10:FF:000011">
    <property type="entry name" value="Cytochrome P450 83B1"/>
    <property type="match status" value="1"/>
</dbReference>
<comment type="similarity">
    <text evidence="3 13">Belongs to the cytochrome P450 family.</text>
</comment>
<keyword evidence="7 14" id="KW-1133">Transmembrane helix</keyword>
<sequence>MLPFLLVLCLIFPLLFFFLKRSRNINARHPPGPRGLPIIGNLHQLDNSILYLQLSKLSKIYGPIFSLKLGLRPAIVVSSDKIAKEIFKNNDHVFSNRPMLYGQQRLSYNGSEIVFSQYSDFWREIRKLCVIHIFSAKRVSYYSSIRKFEVKQMIKNISNHAASSIVTNLSEILTSLSSTIICRIAFGRSYEDEGTNKRSKFHGMLHEFEAMLIAFFVSDYIPFTGWIDNLSGLRARLERNFKEMDEFYQEVIDEHLDPNRQHEDDEEVIVDVLLQLKKERLFPIDLTFDHIKGVLMNMLVAATGTTSATAVWAMTALIKNPRVMKKVQQEIRNSRVKKEFIDEDDIRNLSYLKAVIKETLRLYLPAPLLAPRETTEKCTINGFQIPAKAIVFVNAWAIHTDSNVWKNPEEFYPERFLESSLNFHGQDFELIPFGAGRRICPGMSMAVASLELILSNLLYSFDWELPDGLIKEDIDTERWPGLTQHKKNELCLAAKIPM</sequence>
<name>A0A396I112_MEDTR</name>
<dbReference type="Gene3D" id="1.10.630.10">
    <property type="entry name" value="Cytochrome P450"/>
    <property type="match status" value="1"/>
</dbReference>
<feature type="transmembrane region" description="Helical" evidence="14">
    <location>
        <begin position="294"/>
        <end position="318"/>
    </location>
</feature>
<evidence type="ECO:0000256" key="14">
    <source>
        <dbReference type="SAM" id="Phobius"/>
    </source>
</evidence>
<evidence type="ECO:0000313" key="16">
    <source>
        <dbReference type="EMBL" id="RHN59312.1"/>
    </source>
</evidence>
<keyword evidence="6 12" id="KW-0479">Metal-binding</keyword>
<dbReference type="Pfam" id="PF00067">
    <property type="entry name" value="p450"/>
    <property type="match status" value="1"/>
</dbReference>
<evidence type="ECO:0000256" key="15">
    <source>
        <dbReference type="SAM" id="SignalP"/>
    </source>
</evidence>
<dbReference type="OrthoDB" id="2789670at2759"/>
<dbReference type="PROSITE" id="PS00086">
    <property type="entry name" value="CYTOCHROME_P450"/>
    <property type="match status" value="1"/>
</dbReference>
<dbReference type="AlphaFoldDB" id="A0A396I112"/>
<evidence type="ECO:0000256" key="6">
    <source>
        <dbReference type="ARBA" id="ARBA00022723"/>
    </source>
</evidence>
<dbReference type="InterPro" id="IPR002401">
    <property type="entry name" value="Cyt_P450_E_grp-I"/>
</dbReference>
<dbReference type="PANTHER" id="PTHR47955">
    <property type="entry name" value="CYTOCHROME P450 FAMILY 71 PROTEIN"/>
    <property type="match status" value="1"/>
</dbReference>